<dbReference type="InterPro" id="IPR005147">
    <property type="entry name" value="tRNA_synthase_B5-dom"/>
</dbReference>
<dbReference type="InterPro" id="IPR012340">
    <property type="entry name" value="NA-bd_OB-fold"/>
</dbReference>
<dbReference type="InterPro" id="IPR020825">
    <property type="entry name" value="Phe-tRNA_synthase-like_B3/B4"/>
</dbReference>
<dbReference type="PANTHER" id="PTHR10947:SF0">
    <property type="entry name" value="PHENYLALANINE--TRNA LIGASE BETA SUBUNIT"/>
    <property type="match status" value="1"/>
</dbReference>
<dbReference type="CDD" id="cd00769">
    <property type="entry name" value="PheRS_beta_core"/>
    <property type="match status" value="1"/>
</dbReference>
<dbReference type="SUPFAM" id="SSF46955">
    <property type="entry name" value="Putative DNA-binding domain"/>
    <property type="match status" value="1"/>
</dbReference>
<comment type="subcellular location">
    <subcellularLocation>
        <location evidence="1 15">Cytoplasm</location>
    </subcellularLocation>
</comment>
<evidence type="ECO:0000256" key="15">
    <source>
        <dbReference type="HAMAP-Rule" id="MF_00283"/>
    </source>
</evidence>
<evidence type="ECO:0000313" key="20">
    <source>
        <dbReference type="EMBL" id="MBS7525652.1"/>
    </source>
</evidence>
<evidence type="ECO:0000256" key="4">
    <source>
        <dbReference type="ARBA" id="ARBA00022490"/>
    </source>
</evidence>
<dbReference type="NCBIfam" id="TIGR00472">
    <property type="entry name" value="pheT_bact"/>
    <property type="match status" value="1"/>
</dbReference>
<evidence type="ECO:0000256" key="5">
    <source>
        <dbReference type="ARBA" id="ARBA00022555"/>
    </source>
</evidence>
<sequence>MKVPVLWMKDYVDINDIDEKTLIEKLILTGSNNEGTHKGAAALENVVVGHITEIKQHANADKLSICQVDTGDEVLQIVTGATNIRVNDYVPVAKHGAVIADGIKIKKGKLRGEVSNGMLCSLEEMGYEKSCIPKAFDDGIFILDKPYPLGMNILEALNIDETVIEFEITPNRPDCLSVIGMAREVAASFDRKTQYPKGIVKGETGDANDYATVKVTAPDLCPRYVARIVRNIEIKPSPIWMQFRLMHAGMRPINNIVDITNYVMLEYGQPIHAFDLDTVSDHTIIVRRAEPKEVLTTLDDKARELDEDVLVIADPNKSVGIAGIMGGGNTEISPATKNILIEVATFDKSNIRKSSKELGLRTEASSRYEKGVSVSLPPIVVNRVCELIEQLGAGEVVGGIIDVYPEKREATEIAFRPEVVNNVNGTNLTLDEMIEILQKLEIQTVMKDGLPTATIPYYRLDLEKEIDLVEEVARIYGYDNIGKTLPAFDAWGAKTNAQRIEDITKLELIASGVDEILTYSFVSKKDLDKINLSEDSILRNQVTLINPLGEEYSCMRSTLMPNVLEVLARNSNRKIEQARIYEMGSIFLPKELPVKQLPIEKKMLTIGCYGEHEDFFTLKGIVENVLEGLGVSGYLFEKETNHPSFHSGRCANIIWDNHILGTLGEVHPIVCENYDINTRAYLADLDFNILLQITNEERKFKAIPKHPAVERDIAILVKDEITSYEVEKIVKETAGGLLESVKMFDVYKGKQIPDGYKSVAYALIFRAEDRTLVDDEVNVIFENVLKVLSSELDAQLR</sequence>
<evidence type="ECO:0000256" key="8">
    <source>
        <dbReference type="ARBA" id="ARBA00022741"/>
    </source>
</evidence>
<evidence type="ECO:0000256" key="3">
    <source>
        <dbReference type="ARBA" id="ARBA00011209"/>
    </source>
</evidence>
<dbReference type="PROSITE" id="PS50886">
    <property type="entry name" value="TRBD"/>
    <property type="match status" value="1"/>
</dbReference>
<keyword evidence="6 15" id="KW-0436">Ligase</keyword>
<dbReference type="PROSITE" id="PS51483">
    <property type="entry name" value="B5"/>
    <property type="match status" value="1"/>
</dbReference>
<organism evidence="20 21">
    <name type="scientific">Fusibacter paucivorans</name>
    <dbReference type="NCBI Taxonomy" id="76009"/>
    <lineage>
        <taxon>Bacteria</taxon>
        <taxon>Bacillati</taxon>
        <taxon>Bacillota</taxon>
        <taxon>Clostridia</taxon>
        <taxon>Eubacteriales</taxon>
        <taxon>Eubacteriales Family XII. Incertae Sedis</taxon>
        <taxon>Fusibacter</taxon>
    </lineage>
</organism>
<feature type="binding site" evidence="15">
    <location>
        <position position="461"/>
    </location>
    <ligand>
        <name>Mg(2+)</name>
        <dbReference type="ChEBI" id="CHEBI:18420"/>
        <note>shared with alpha subunit</note>
    </ligand>
</feature>
<dbReference type="Pfam" id="PF17759">
    <property type="entry name" value="tRNA_synthFbeta"/>
    <property type="match status" value="1"/>
</dbReference>
<dbReference type="SUPFAM" id="SSF55681">
    <property type="entry name" value="Class II aaRS and biotin synthetases"/>
    <property type="match status" value="1"/>
</dbReference>
<keyword evidence="11 16" id="KW-0694">RNA-binding</keyword>
<dbReference type="SUPFAM" id="SSF54991">
    <property type="entry name" value="Anticodon-binding domain of PheRS"/>
    <property type="match status" value="1"/>
</dbReference>
<keyword evidence="21" id="KW-1185">Reference proteome</keyword>
<dbReference type="Gene3D" id="3.30.930.10">
    <property type="entry name" value="Bira Bifunctional Protein, Domain 2"/>
    <property type="match status" value="1"/>
</dbReference>
<accession>A0ABS5PL98</accession>
<dbReference type="SMART" id="SM00874">
    <property type="entry name" value="B5"/>
    <property type="match status" value="1"/>
</dbReference>
<evidence type="ECO:0000256" key="6">
    <source>
        <dbReference type="ARBA" id="ARBA00022598"/>
    </source>
</evidence>
<keyword evidence="4 15" id="KW-0963">Cytoplasm</keyword>
<dbReference type="InterPro" id="IPR004532">
    <property type="entry name" value="Phe-tRNA-ligase_IIc_bsu_bact"/>
</dbReference>
<evidence type="ECO:0000256" key="12">
    <source>
        <dbReference type="ARBA" id="ARBA00022917"/>
    </source>
</evidence>
<keyword evidence="8 15" id="KW-0547">Nucleotide-binding</keyword>
<comment type="catalytic activity">
    <reaction evidence="14 15">
        <text>tRNA(Phe) + L-phenylalanine + ATP = L-phenylalanyl-tRNA(Phe) + AMP + diphosphate + H(+)</text>
        <dbReference type="Rhea" id="RHEA:19413"/>
        <dbReference type="Rhea" id="RHEA-COMP:9668"/>
        <dbReference type="Rhea" id="RHEA-COMP:9699"/>
        <dbReference type="ChEBI" id="CHEBI:15378"/>
        <dbReference type="ChEBI" id="CHEBI:30616"/>
        <dbReference type="ChEBI" id="CHEBI:33019"/>
        <dbReference type="ChEBI" id="CHEBI:58095"/>
        <dbReference type="ChEBI" id="CHEBI:78442"/>
        <dbReference type="ChEBI" id="CHEBI:78531"/>
        <dbReference type="ChEBI" id="CHEBI:456215"/>
        <dbReference type="EC" id="6.1.1.20"/>
    </reaction>
</comment>
<dbReference type="SMART" id="SM00896">
    <property type="entry name" value="FDX-ACB"/>
    <property type="match status" value="1"/>
</dbReference>
<dbReference type="RefSeq" id="WP_213235440.1">
    <property type="nucleotide sequence ID" value="NZ_JAHBCL010000004.1"/>
</dbReference>
<evidence type="ECO:0000256" key="14">
    <source>
        <dbReference type="ARBA" id="ARBA00049255"/>
    </source>
</evidence>
<dbReference type="InterPro" id="IPR045060">
    <property type="entry name" value="Phe-tRNA-ligase_IIc_bsu"/>
</dbReference>
<dbReference type="SUPFAM" id="SSF50249">
    <property type="entry name" value="Nucleic acid-binding proteins"/>
    <property type="match status" value="1"/>
</dbReference>
<feature type="binding site" evidence="15">
    <location>
        <position position="467"/>
    </location>
    <ligand>
        <name>Mg(2+)</name>
        <dbReference type="ChEBI" id="CHEBI:18420"/>
        <note>shared with alpha subunit</note>
    </ligand>
</feature>
<comment type="cofactor">
    <cofactor evidence="15">
        <name>Mg(2+)</name>
        <dbReference type="ChEBI" id="CHEBI:18420"/>
    </cofactor>
    <text evidence="15">Binds 2 magnesium ions per tetramer.</text>
</comment>
<feature type="domain" description="FDX-ACB" evidence="18">
    <location>
        <begin position="704"/>
        <end position="797"/>
    </location>
</feature>
<dbReference type="Gene3D" id="3.30.70.380">
    <property type="entry name" value="Ferrodoxin-fold anticodon-binding domain"/>
    <property type="match status" value="1"/>
</dbReference>
<keyword evidence="7 15" id="KW-0479">Metal-binding</keyword>
<dbReference type="Pfam" id="PF03484">
    <property type="entry name" value="B5"/>
    <property type="match status" value="1"/>
</dbReference>
<dbReference type="InterPro" id="IPR045864">
    <property type="entry name" value="aa-tRNA-synth_II/BPL/LPL"/>
</dbReference>
<feature type="binding site" evidence="15">
    <location>
        <position position="470"/>
    </location>
    <ligand>
        <name>Mg(2+)</name>
        <dbReference type="ChEBI" id="CHEBI:18420"/>
        <note>shared with alpha subunit</note>
    </ligand>
</feature>
<dbReference type="Pfam" id="PF03483">
    <property type="entry name" value="B3_4"/>
    <property type="match status" value="1"/>
</dbReference>
<comment type="similarity">
    <text evidence="2 15">Belongs to the phenylalanyl-tRNA synthetase beta subunit family. Type 1 subfamily.</text>
</comment>
<evidence type="ECO:0000256" key="16">
    <source>
        <dbReference type="PROSITE-ProRule" id="PRU00209"/>
    </source>
</evidence>
<dbReference type="Pfam" id="PF03147">
    <property type="entry name" value="FDX-ACB"/>
    <property type="match status" value="1"/>
</dbReference>
<proteinExistence type="inferred from homology"/>
<dbReference type="InterPro" id="IPR009061">
    <property type="entry name" value="DNA-bd_dom_put_sf"/>
</dbReference>
<dbReference type="Gene3D" id="3.30.56.10">
    <property type="match status" value="2"/>
</dbReference>
<feature type="domain" description="TRNA-binding" evidence="17">
    <location>
        <begin position="40"/>
        <end position="154"/>
    </location>
</feature>
<reference evidence="20 21" key="1">
    <citation type="submission" date="2021-05" db="EMBL/GenBank/DDBJ databases">
        <title>Fusibacter ferrireducens sp. nov., an anaerobic, sulfur- and Fe-reducing bacterium isolated from the mangrove sediment.</title>
        <authorList>
            <person name="Qiu D."/>
        </authorList>
    </citation>
    <scope>NUCLEOTIDE SEQUENCE [LARGE SCALE GENOMIC DNA]</scope>
    <source>
        <strain evidence="20 21">DSM 12116</strain>
    </source>
</reference>
<dbReference type="SMART" id="SM00873">
    <property type="entry name" value="B3_4"/>
    <property type="match status" value="1"/>
</dbReference>
<dbReference type="NCBIfam" id="NF045760">
    <property type="entry name" value="YtpR"/>
    <property type="match status" value="1"/>
</dbReference>
<dbReference type="EMBL" id="JAHBCL010000004">
    <property type="protein sequence ID" value="MBS7525652.1"/>
    <property type="molecule type" value="Genomic_DNA"/>
</dbReference>
<keyword evidence="13 15" id="KW-0030">Aminoacyl-tRNA synthetase</keyword>
<gene>
    <name evidence="15 20" type="primary">pheT</name>
    <name evidence="20" type="ORF">KHM83_03070</name>
</gene>
<evidence type="ECO:0000256" key="7">
    <source>
        <dbReference type="ARBA" id="ARBA00022723"/>
    </source>
</evidence>
<name>A0ABS5PL98_9FIRM</name>
<evidence type="ECO:0000256" key="9">
    <source>
        <dbReference type="ARBA" id="ARBA00022840"/>
    </source>
</evidence>
<dbReference type="PANTHER" id="PTHR10947">
    <property type="entry name" value="PHENYLALANYL-TRNA SYNTHETASE BETA CHAIN AND LEUCINE-RICH REPEAT-CONTAINING PROTEIN 47"/>
    <property type="match status" value="1"/>
</dbReference>
<keyword evidence="12 15" id="KW-0648">Protein biosynthesis</keyword>
<evidence type="ECO:0000256" key="1">
    <source>
        <dbReference type="ARBA" id="ARBA00004496"/>
    </source>
</evidence>
<dbReference type="Gene3D" id="3.50.40.10">
    <property type="entry name" value="Phenylalanyl-trna Synthetase, Chain B, domain 3"/>
    <property type="match status" value="1"/>
</dbReference>
<feature type="domain" description="B5" evidence="19">
    <location>
        <begin position="408"/>
        <end position="483"/>
    </location>
</feature>
<dbReference type="InterPro" id="IPR005146">
    <property type="entry name" value="B3/B4_tRNA-bd"/>
</dbReference>
<dbReference type="SUPFAM" id="SSF56037">
    <property type="entry name" value="PheT/TilS domain"/>
    <property type="match status" value="1"/>
</dbReference>
<evidence type="ECO:0000256" key="2">
    <source>
        <dbReference type="ARBA" id="ARBA00008653"/>
    </source>
</evidence>
<dbReference type="PROSITE" id="PS51447">
    <property type="entry name" value="FDX_ACB"/>
    <property type="match status" value="1"/>
</dbReference>
<dbReference type="HAMAP" id="MF_00283">
    <property type="entry name" value="Phe_tRNA_synth_beta1"/>
    <property type="match status" value="1"/>
</dbReference>
<dbReference type="InterPro" id="IPR041616">
    <property type="entry name" value="PheRS_beta_core"/>
</dbReference>
<dbReference type="CDD" id="cd02796">
    <property type="entry name" value="tRNA_bind_bactPheRS"/>
    <property type="match status" value="1"/>
</dbReference>
<dbReference type="InterPro" id="IPR036690">
    <property type="entry name" value="Fdx_antiC-bd_sf"/>
</dbReference>
<evidence type="ECO:0000256" key="10">
    <source>
        <dbReference type="ARBA" id="ARBA00022842"/>
    </source>
</evidence>
<keyword evidence="9 15" id="KW-0067">ATP-binding</keyword>
<evidence type="ECO:0000259" key="18">
    <source>
        <dbReference type="PROSITE" id="PS51447"/>
    </source>
</evidence>
<comment type="caution">
    <text evidence="20">The sequence shown here is derived from an EMBL/GenBank/DDBJ whole genome shotgun (WGS) entry which is preliminary data.</text>
</comment>
<dbReference type="Gene3D" id="2.40.50.140">
    <property type="entry name" value="Nucleic acid-binding proteins"/>
    <property type="match status" value="1"/>
</dbReference>
<protein>
    <recommendedName>
        <fullName evidence="15">Phenylalanine--tRNA ligase beta subunit</fullName>
        <ecNumber evidence="15">6.1.1.20</ecNumber>
    </recommendedName>
    <alternativeName>
        <fullName evidence="15">Phenylalanyl-tRNA synthetase beta subunit</fullName>
        <shortName evidence="15">PheRS</shortName>
    </alternativeName>
</protein>
<keyword evidence="5 16" id="KW-0820">tRNA-binding</keyword>
<dbReference type="InterPro" id="IPR033714">
    <property type="entry name" value="tRNA_bind_bactPheRS"/>
</dbReference>
<dbReference type="Proteomes" id="UP000746471">
    <property type="component" value="Unassembled WGS sequence"/>
</dbReference>
<evidence type="ECO:0000256" key="11">
    <source>
        <dbReference type="ARBA" id="ARBA00022884"/>
    </source>
</evidence>
<dbReference type="InterPro" id="IPR002547">
    <property type="entry name" value="tRNA-bd_dom"/>
</dbReference>
<dbReference type="InterPro" id="IPR005121">
    <property type="entry name" value="Fdx_antiC-bd"/>
</dbReference>
<dbReference type="EC" id="6.1.1.20" evidence="15"/>
<comment type="subunit">
    <text evidence="3 15">Tetramer of two alpha and two beta subunits.</text>
</comment>
<dbReference type="GO" id="GO:0004826">
    <property type="term" value="F:phenylalanine-tRNA ligase activity"/>
    <property type="evidence" value="ECO:0007669"/>
    <property type="project" value="UniProtKB-EC"/>
</dbReference>
<feature type="binding site" evidence="15">
    <location>
        <position position="471"/>
    </location>
    <ligand>
        <name>Mg(2+)</name>
        <dbReference type="ChEBI" id="CHEBI:18420"/>
        <note>shared with alpha subunit</note>
    </ligand>
</feature>
<evidence type="ECO:0000259" key="17">
    <source>
        <dbReference type="PROSITE" id="PS50886"/>
    </source>
</evidence>
<dbReference type="Pfam" id="PF01588">
    <property type="entry name" value="tRNA_bind"/>
    <property type="match status" value="1"/>
</dbReference>
<evidence type="ECO:0000256" key="13">
    <source>
        <dbReference type="ARBA" id="ARBA00023146"/>
    </source>
</evidence>
<evidence type="ECO:0000259" key="19">
    <source>
        <dbReference type="PROSITE" id="PS51483"/>
    </source>
</evidence>
<evidence type="ECO:0000313" key="21">
    <source>
        <dbReference type="Proteomes" id="UP000746471"/>
    </source>
</evidence>
<keyword evidence="10 15" id="KW-0460">Magnesium</keyword>